<keyword evidence="4" id="KW-1185">Reference proteome</keyword>
<protein>
    <submittedName>
        <fullName evidence="3">Extensin family protein</fullName>
    </submittedName>
</protein>
<dbReference type="OrthoDB" id="9809788at2"/>
<sequence>MARLLASLSQSPEERQTVSGQTCRHGLLRRARRASATLTPLAILATLLLAEGCSNFQRPQRAAWRGQAERACLSQNLVRQSAYIQRVRAIDGPGACGLDYPLKISALQNGTVAFNTTYTVDCPMIATLDAWLGEVVQPLAKASFGVPVTGIDGMGAYSCRGMNNQYGAQISEHAFGNAIDIGGFHLADGRMISVQRDWTRGDDATRAFLIGVQAGACARFTTVLAPGSNIFHYNHIHLDLAMHGNTSTGPRRICKPAPTLIQPQTTPKDNLPPAPAIDDEIDVAQGHPPVAMALHEGTHTGLDASVPPSPPRPYASNQVPPEPLRGSLREDGAFVPEGRPQDWDLPTSSIPKR</sequence>
<evidence type="ECO:0000256" key="1">
    <source>
        <dbReference type="SAM" id="MobiDB-lite"/>
    </source>
</evidence>
<dbReference type="AlphaFoldDB" id="B2IDT9"/>
<dbReference type="HOGENOM" id="CLU_784498_0_0_5"/>
<dbReference type="Proteomes" id="UP000001695">
    <property type="component" value="Chromosome"/>
</dbReference>
<gene>
    <name evidence="3" type="ordered locus">Bind_3312</name>
</gene>
<dbReference type="STRING" id="395963.Bind_3312"/>
<reference evidence="3 4" key="2">
    <citation type="journal article" date="2010" name="J. Bacteriol.">
        <title>Complete genome sequence of Beijerinckia indica subsp. indica.</title>
        <authorList>
            <person name="Tamas I."/>
            <person name="Dedysh S.N."/>
            <person name="Liesack W."/>
            <person name="Stott M.B."/>
            <person name="Alam M."/>
            <person name="Murrell J.C."/>
            <person name="Dunfield P.F."/>
        </authorList>
    </citation>
    <scope>NUCLEOTIDE SEQUENCE [LARGE SCALE GENOMIC DNA]</scope>
    <source>
        <strain evidence="4">ATCC 9039 / DSM 1715 / NCIMB 8712</strain>
    </source>
</reference>
<reference evidence="4" key="1">
    <citation type="submission" date="2008-03" db="EMBL/GenBank/DDBJ databases">
        <title>Complete sequence of chromosome of Beijerinckia indica subsp. indica ATCC 9039.</title>
        <authorList>
            <consortium name="US DOE Joint Genome Institute"/>
            <person name="Copeland A."/>
            <person name="Lucas S."/>
            <person name="Lapidus A."/>
            <person name="Glavina del Rio T."/>
            <person name="Dalin E."/>
            <person name="Tice H."/>
            <person name="Bruce D."/>
            <person name="Goodwin L."/>
            <person name="Pitluck S."/>
            <person name="LaButti K."/>
            <person name="Schmutz J."/>
            <person name="Larimer F."/>
            <person name="Land M."/>
            <person name="Hauser L."/>
            <person name="Kyrpides N."/>
            <person name="Mikhailova N."/>
            <person name="Dunfield P.F."/>
            <person name="Dedysh S.N."/>
            <person name="Liesack W."/>
            <person name="Saw J.H."/>
            <person name="Alam M."/>
            <person name="Chen Y."/>
            <person name="Murrell J.C."/>
            <person name="Richardson P."/>
        </authorList>
    </citation>
    <scope>NUCLEOTIDE SEQUENCE [LARGE SCALE GENOMIC DNA]</scope>
    <source>
        <strain evidence="4">ATCC 9039 / DSM 1715 / NCIMB 8712</strain>
    </source>
</reference>
<dbReference type="InterPro" id="IPR009683">
    <property type="entry name" value="Extensin-like_C"/>
</dbReference>
<accession>B2IDT9</accession>
<organism evidence="3 4">
    <name type="scientific">Beijerinckia indica subsp. indica (strain ATCC 9039 / DSM 1715 / NCIMB 8712)</name>
    <dbReference type="NCBI Taxonomy" id="395963"/>
    <lineage>
        <taxon>Bacteria</taxon>
        <taxon>Pseudomonadati</taxon>
        <taxon>Pseudomonadota</taxon>
        <taxon>Alphaproteobacteria</taxon>
        <taxon>Hyphomicrobiales</taxon>
        <taxon>Beijerinckiaceae</taxon>
        <taxon>Beijerinckia</taxon>
    </lineage>
</organism>
<dbReference type="Pfam" id="PF06904">
    <property type="entry name" value="Extensin-like_C"/>
    <property type="match status" value="1"/>
</dbReference>
<evidence type="ECO:0000259" key="2">
    <source>
        <dbReference type="Pfam" id="PF06904"/>
    </source>
</evidence>
<dbReference type="eggNOG" id="COG3921">
    <property type="taxonomic scope" value="Bacteria"/>
</dbReference>
<evidence type="ECO:0000313" key="3">
    <source>
        <dbReference type="EMBL" id="ACB96871.1"/>
    </source>
</evidence>
<dbReference type="EMBL" id="CP001016">
    <property type="protein sequence ID" value="ACB96871.1"/>
    <property type="molecule type" value="Genomic_DNA"/>
</dbReference>
<proteinExistence type="predicted"/>
<dbReference type="KEGG" id="bid:Bind_3312"/>
<feature type="domain" description="Extensin-like C-terminal" evidence="2">
    <location>
        <begin position="71"/>
        <end position="246"/>
    </location>
</feature>
<evidence type="ECO:0000313" key="4">
    <source>
        <dbReference type="Proteomes" id="UP000001695"/>
    </source>
</evidence>
<name>B2IDT9_BEII9</name>
<feature type="region of interest" description="Disordered" evidence="1">
    <location>
        <begin position="299"/>
        <end position="353"/>
    </location>
</feature>